<accession>A0AAD9YG38</accession>
<evidence type="ECO:0008006" key="3">
    <source>
        <dbReference type="Google" id="ProtNLM"/>
    </source>
</evidence>
<dbReference type="Pfam" id="PF00702">
    <property type="entry name" value="Hydrolase"/>
    <property type="match status" value="1"/>
</dbReference>
<proteinExistence type="predicted"/>
<dbReference type="SFLD" id="SFLDG01129">
    <property type="entry name" value="C1.5:_HAD__Beta-PGM__Phosphata"/>
    <property type="match status" value="1"/>
</dbReference>
<dbReference type="SFLD" id="SFLDS00003">
    <property type="entry name" value="Haloacid_Dehalogenase"/>
    <property type="match status" value="1"/>
</dbReference>
<dbReference type="GO" id="GO:0016791">
    <property type="term" value="F:phosphatase activity"/>
    <property type="evidence" value="ECO:0007669"/>
    <property type="project" value="UniProtKB-ARBA"/>
</dbReference>
<gene>
    <name evidence="1" type="ORF">CKAH01_16458</name>
</gene>
<evidence type="ECO:0000313" key="2">
    <source>
        <dbReference type="Proteomes" id="UP001281614"/>
    </source>
</evidence>
<keyword evidence="2" id="KW-1185">Reference proteome</keyword>
<protein>
    <recommendedName>
        <fullName evidence="3">Haloacid dehalogenase-like hydrolase</fullName>
    </recommendedName>
</protein>
<dbReference type="AlphaFoldDB" id="A0AAD9YG38"/>
<organism evidence="1 2">
    <name type="scientific">Colletotrichum kahawae</name>
    <name type="common">Coffee berry disease fungus</name>
    <dbReference type="NCBI Taxonomy" id="34407"/>
    <lineage>
        <taxon>Eukaryota</taxon>
        <taxon>Fungi</taxon>
        <taxon>Dikarya</taxon>
        <taxon>Ascomycota</taxon>
        <taxon>Pezizomycotina</taxon>
        <taxon>Sordariomycetes</taxon>
        <taxon>Hypocreomycetidae</taxon>
        <taxon>Glomerellales</taxon>
        <taxon>Glomerellaceae</taxon>
        <taxon>Colletotrichum</taxon>
        <taxon>Colletotrichum gloeosporioides species complex</taxon>
    </lineage>
</organism>
<dbReference type="InterPro" id="IPR006439">
    <property type="entry name" value="HAD-SF_hydro_IA"/>
</dbReference>
<comment type="caution">
    <text evidence="1">The sequence shown here is derived from an EMBL/GenBank/DDBJ whole genome shotgun (WGS) entry which is preliminary data.</text>
</comment>
<sequence length="502" mass="56494">MSVIQARTFVVQHPSPAPFAAEDLSSKTECGVKPTVLILDLGGVFCSFSPTLDAPIPPKQFKYILESPEWHTLESGKGTDSEVYKVLAQKFAVTEVALRETVRQASSTLALNDDFLTAVRRLKQDSNRHLRVFAATNMSKTSCDIVRAKLGGWDIFDDVFTSASLGVRKPEREFFDRVLEAAGADPQSAVFVDDRTENVICAQCCGMKGVLFSDTESAVQTLHALFSNPVERGRSWLRAHAKNMWCVSSTGVEIREQFQQLLLLHLTNDWDLVHIGQTNPETGHWNVFAYGPPVLTTDTYPDDLDTTTLALLKLDVPKSIKEKTMDDMLQFMNPDGLAYCYFDPSRPRIDPFISANVLRLFYANNRGWQLQATRRFMEDMLRTGAFEHGTRYYHLPDFLLYYLSDLCAKHPHDEELNSLRDLIVWRLQERIGATRDAPSAALRVIASRNMQLTNTMDRKVLLTSQHSDGRWTGYVYRYGSTGILFSSEGLVTALAVAALWGN</sequence>
<dbReference type="EMBL" id="VYYT01000167">
    <property type="protein sequence ID" value="KAK2761008.1"/>
    <property type="molecule type" value="Genomic_DNA"/>
</dbReference>
<dbReference type="NCBIfam" id="TIGR01509">
    <property type="entry name" value="HAD-SF-IA-v3"/>
    <property type="match status" value="1"/>
</dbReference>
<dbReference type="InterPro" id="IPR023214">
    <property type="entry name" value="HAD_sf"/>
</dbReference>
<name>A0AAD9YG38_COLKA</name>
<dbReference type="PANTHER" id="PTHR43611:SF3">
    <property type="entry name" value="FLAVIN MONONUCLEOTIDE HYDROLASE 1, CHLOROPLATIC"/>
    <property type="match status" value="1"/>
</dbReference>
<dbReference type="SUPFAM" id="SSF56784">
    <property type="entry name" value="HAD-like"/>
    <property type="match status" value="1"/>
</dbReference>
<dbReference type="InterPro" id="IPR036412">
    <property type="entry name" value="HAD-like_sf"/>
</dbReference>
<evidence type="ECO:0000313" key="1">
    <source>
        <dbReference type="EMBL" id="KAK2761008.1"/>
    </source>
</evidence>
<reference evidence="1" key="1">
    <citation type="submission" date="2023-02" db="EMBL/GenBank/DDBJ databases">
        <title>Colletotrichum kahawae CIFC_Que2 genome sequencing and assembly.</title>
        <authorList>
            <person name="Baroncelli R."/>
        </authorList>
    </citation>
    <scope>NUCLEOTIDE SEQUENCE</scope>
    <source>
        <strain evidence="1">CIFC_Que2</strain>
    </source>
</reference>
<dbReference type="PANTHER" id="PTHR43611">
    <property type="entry name" value="ALPHA-D-GLUCOSE 1-PHOSPHATE PHOSPHATASE"/>
    <property type="match status" value="1"/>
</dbReference>
<dbReference type="Gene3D" id="3.40.50.1000">
    <property type="entry name" value="HAD superfamily/HAD-like"/>
    <property type="match status" value="1"/>
</dbReference>
<dbReference type="Proteomes" id="UP001281614">
    <property type="component" value="Unassembled WGS sequence"/>
</dbReference>